<keyword evidence="3" id="KW-1185">Reference proteome</keyword>
<evidence type="ECO:0008006" key="4">
    <source>
        <dbReference type="Google" id="ProtNLM"/>
    </source>
</evidence>
<comment type="caution">
    <text evidence="2">The sequence shown here is derived from an EMBL/GenBank/DDBJ whole genome shotgun (WGS) entry which is preliminary data.</text>
</comment>
<feature type="coiled-coil region" evidence="1">
    <location>
        <begin position="356"/>
        <end position="741"/>
    </location>
</feature>
<protein>
    <recommendedName>
        <fullName evidence="4">Spindle pole body component 110</fullName>
    </recommendedName>
</protein>
<proteinExistence type="predicted"/>
<evidence type="ECO:0000256" key="1">
    <source>
        <dbReference type="SAM" id="Coils"/>
    </source>
</evidence>
<evidence type="ECO:0000313" key="2">
    <source>
        <dbReference type="EMBL" id="KAI5963862.1"/>
    </source>
</evidence>
<feature type="coiled-coil region" evidence="1">
    <location>
        <begin position="98"/>
        <end position="330"/>
    </location>
</feature>
<keyword evidence="1" id="KW-0175">Coiled coil</keyword>
<sequence length="889" mass="104635">MASVDFTPIGKRRPNTKFQVIRNNNVNEKLPASRSLLHALKDSTNINHDVGDSSFDYTAQEWEDDLKRQTPVRPYKRDQRQERTPRQETVFENIGLGVNQSEETIRQLEAEALAWKTKYRELFMAMEQMGGDSTMIDTNMELRNELKQMEDKLRQAERNNSNEEYRHEIEHKDRMIRKLIEDMERLEKKLESQDDADNELRLECRELREKLGQYEEKLKEYEDISKLESSEKHNQLQKNKEQITKLKDIIRENEQIHLSELADLKSLLESTASKLEAAEREVKKLRESAADTSRVSKHFNSDIEELSHTNRELRKQLDNQIRKSKQLQDDVESLVGTKQDLLHRVEHEKKRSMELVDDMRHDNKILVDKLDQEKERVNDLVDELRTAQKALEHGKETRKELEALLKEAVSEKSGSTRSNDGKMNELKSENAQLKAKIKELVSHCKDLEEETESLRTALKNKEKTELALKSHAQTLEDDYVHLVRDHDKVVFENEALQREVEKMKRDLEQCFHEMSNFENSSKSEAEKRVSQLLSNEQELKKEIASLSALAIQMEDELKLSREEEQDNRELLDDNRELVRKLREMQRILEDLGISSKEDLEIFESNVRDKIVNMKKDLKHSDSLVKALENELRLSHDEIGFLQDKISEKEDQLKSAEHLLKRDRKEQDSGLQEYLEFQLEKTREDLNQVTGQLKSIKLDHDSEIGRMQTSHDEKVKELKEQIRECKSQLGEYKSQLSDTNKNYRLLTDKLLAYKTTLRSAEDIERVNFYRDSWEYFKQRYRDASLKGKDYKFMYDFAIDQIKNSRFKLNDGSKLAAVGLYPEYVGGSTKPKVTLKGVATLVLATVRMKRRSKYEKNRFEQLNKTRKELEYGRKKFKEIEKTYVAAGVKVL</sequence>
<dbReference type="GeneID" id="76149297"/>
<evidence type="ECO:0000313" key="3">
    <source>
        <dbReference type="Proteomes" id="UP001204833"/>
    </source>
</evidence>
<accession>A0AAD5BHF4</accession>
<name>A0AAD5BHF4_9ASCO</name>
<dbReference type="AlphaFoldDB" id="A0AAD5BHF4"/>
<reference evidence="2 3" key="1">
    <citation type="journal article" date="2022" name="DNA Res.">
        <title>Genome analysis of five recently described species of the CUG-Ser clade uncovers Candida theae as a new hybrid lineage with pathogenic potential in the Candida parapsilosis species complex.</title>
        <authorList>
            <person name="Mixao V."/>
            <person name="Del Olmo V."/>
            <person name="Hegedusova E."/>
            <person name="Saus E."/>
            <person name="Pryszcz L."/>
            <person name="Cillingova A."/>
            <person name="Nosek J."/>
            <person name="Gabaldon T."/>
        </authorList>
    </citation>
    <scope>NUCLEOTIDE SEQUENCE [LARGE SCALE GENOMIC DNA]</scope>
    <source>
        <strain evidence="2 3">CBS 12239</strain>
    </source>
</reference>
<organism evidence="2 3">
    <name type="scientific">Candida theae</name>
    <dbReference type="NCBI Taxonomy" id="1198502"/>
    <lineage>
        <taxon>Eukaryota</taxon>
        <taxon>Fungi</taxon>
        <taxon>Dikarya</taxon>
        <taxon>Ascomycota</taxon>
        <taxon>Saccharomycotina</taxon>
        <taxon>Pichiomycetes</taxon>
        <taxon>Debaryomycetaceae</taxon>
        <taxon>Candida/Lodderomyces clade</taxon>
        <taxon>Candida</taxon>
    </lineage>
</organism>
<dbReference type="Proteomes" id="UP001204833">
    <property type="component" value="Unassembled WGS sequence"/>
</dbReference>
<dbReference type="EMBL" id="JAIHNG010000053">
    <property type="protein sequence ID" value="KAI5963862.1"/>
    <property type="molecule type" value="Genomic_DNA"/>
</dbReference>
<dbReference type="RefSeq" id="XP_051610283.1">
    <property type="nucleotide sequence ID" value="XM_051750422.1"/>
</dbReference>
<gene>
    <name evidence="2" type="ORF">KGF57_001238</name>
</gene>
<dbReference type="SUPFAM" id="SSF57997">
    <property type="entry name" value="Tropomyosin"/>
    <property type="match status" value="1"/>
</dbReference>